<dbReference type="CDD" id="cd16936">
    <property type="entry name" value="HATPase_RsbW-like"/>
    <property type="match status" value="1"/>
</dbReference>
<dbReference type="PANTHER" id="PTHR35526:SF3">
    <property type="entry name" value="ANTI-SIGMA-F FACTOR RSBW"/>
    <property type="match status" value="1"/>
</dbReference>
<dbReference type="Proteomes" id="UP000198539">
    <property type="component" value="Unassembled WGS sequence"/>
</dbReference>
<feature type="domain" description="Histidine kinase/HSP90-like ATPase" evidence="2">
    <location>
        <begin position="37"/>
        <end position="155"/>
    </location>
</feature>
<evidence type="ECO:0000256" key="1">
    <source>
        <dbReference type="ARBA" id="ARBA00022527"/>
    </source>
</evidence>
<protein>
    <submittedName>
        <fullName evidence="3">Serine/threonine-protein kinase RsbW</fullName>
    </submittedName>
</protein>
<dbReference type="InterPro" id="IPR036890">
    <property type="entry name" value="HATPase_C_sf"/>
</dbReference>
<dbReference type="InterPro" id="IPR003594">
    <property type="entry name" value="HATPase_dom"/>
</dbReference>
<dbReference type="AlphaFoldDB" id="A0A1H2SAU3"/>
<dbReference type="RefSeq" id="WP_176846817.1">
    <property type="nucleotide sequence ID" value="NZ_CP061498.1"/>
</dbReference>
<evidence type="ECO:0000259" key="2">
    <source>
        <dbReference type="Pfam" id="PF13581"/>
    </source>
</evidence>
<dbReference type="GO" id="GO:0004674">
    <property type="term" value="F:protein serine/threonine kinase activity"/>
    <property type="evidence" value="ECO:0007669"/>
    <property type="project" value="UniProtKB-KW"/>
</dbReference>
<dbReference type="STRING" id="564137.SAMN04488238_101551"/>
<proteinExistence type="predicted"/>
<dbReference type="InterPro" id="IPR050267">
    <property type="entry name" value="Anti-sigma-factor_SerPK"/>
</dbReference>
<sequence length="165" mass="18581">MRQKGMYEMQPATLQIKPTDEARSCMNFQFRSGNSETRQSLRQVCAHLERIGLNPDSIATTELVLAEVLNNIAEHACPVHRGNVWLKVTQTGALLEFRISDDGSAMPLNTVPMPPPPDPSPPDNLPEGGFGWYLIHLLTDNLVYQRQGDRNILTFLMDYEKCLDV</sequence>
<name>A0A1H2SAU3_9RHOB</name>
<evidence type="ECO:0000313" key="3">
    <source>
        <dbReference type="EMBL" id="SDW28685.1"/>
    </source>
</evidence>
<keyword evidence="1" id="KW-0723">Serine/threonine-protein kinase</keyword>
<keyword evidence="3" id="KW-0808">Transferase</keyword>
<dbReference type="SUPFAM" id="SSF55874">
    <property type="entry name" value="ATPase domain of HSP90 chaperone/DNA topoisomerase II/histidine kinase"/>
    <property type="match status" value="1"/>
</dbReference>
<accession>A0A1H2SAU3</accession>
<dbReference type="EMBL" id="FNOM01000001">
    <property type="protein sequence ID" value="SDW28685.1"/>
    <property type="molecule type" value="Genomic_DNA"/>
</dbReference>
<dbReference type="PANTHER" id="PTHR35526">
    <property type="entry name" value="ANTI-SIGMA-F FACTOR RSBW-RELATED"/>
    <property type="match status" value="1"/>
</dbReference>
<dbReference type="Gene3D" id="3.30.565.10">
    <property type="entry name" value="Histidine kinase-like ATPase, C-terminal domain"/>
    <property type="match status" value="1"/>
</dbReference>
<dbReference type="Pfam" id="PF13581">
    <property type="entry name" value="HATPase_c_2"/>
    <property type="match status" value="1"/>
</dbReference>
<organism evidence="3 4">
    <name type="scientific">Roseicitreum antarcticum</name>
    <dbReference type="NCBI Taxonomy" id="564137"/>
    <lineage>
        <taxon>Bacteria</taxon>
        <taxon>Pseudomonadati</taxon>
        <taxon>Pseudomonadota</taxon>
        <taxon>Alphaproteobacteria</taxon>
        <taxon>Rhodobacterales</taxon>
        <taxon>Paracoccaceae</taxon>
        <taxon>Roseicitreum</taxon>
    </lineage>
</organism>
<gene>
    <name evidence="3" type="ORF">SAMN04488238_101551</name>
</gene>
<keyword evidence="4" id="KW-1185">Reference proteome</keyword>
<evidence type="ECO:0000313" key="4">
    <source>
        <dbReference type="Proteomes" id="UP000198539"/>
    </source>
</evidence>
<keyword evidence="3" id="KW-0418">Kinase</keyword>
<reference evidence="3 4" key="1">
    <citation type="submission" date="2016-10" db="EMBL/GenBank/DDBJ databases">
        <authorList>
            <person name="de Groot N.N."/>
        </authorList>
    </citation>
    <scope>NUCLEOTIDE SEQUENCE [LARGE SCALE GENOMIC DNA]</scope>
    <source>
        <strain evidence="3 4">CGMCC 1.8894</strain>
    </source>
</reference>